<proteinExistence type="predicted"/>
<evidence type="ECO:0000313" key="2">
    <source>
        <dbReference type="Proteomes" id="UP001066276"/>
    </source>
</evidence>
<keyword evidence="2" id="KW-1185">Reference proteome</keyword>
<name>A0AAV7VJA2_PLEWA</name>
<dbReference type="EMBL" id="JANPWB010000003">
    <property type="protein sequence ID" value="KAJ1200426.1"/>
    <property type="molecule type" value="Genomic_DNA"/>
</dbReference>
<evidence type="ECO:0000313" key="1">
    <source>
        <dbReference type="EMBL" id="KAJ1200426.1"/>
    </source>
</evidence>
<comment type="caution">
    <text evidence="1">The sequence shown here is derived from an EMBL/GenBank/DDBJ whole genome shotgun (WGS) entry which is preliminary data.</text>
</comment>
<gene>
    <name evidence="1" type="ORF">NDU88_004250</name>
</gene>
<organism evidence="1 2">
    <name type="scientific">Pleurodeles waltl</name>
    <name type="common">Iberian ribbed newt</name>
    <dbReference type="NCBI Taxonomy" id="8319"/>
    <lineage>
        <taxon>Eukaryota</taxon>
        <taxon>Metazoa</taxon>
        <taxon>Chordata</taxon>
        <taxon>Craniata</taxon>
        <taxon>Vertebrata</taxon>
        <taxon>Euteleostomi</taxon>
        <taxon>Amphibia</taxon>
        <taxon>Batrachia</taxon>
        <taxon>Caudata</taxon>
        <taxon>Salamandroidea</taxon>
        <taxon>Salamandridae</taxon>
        <taxon>Pleurodelinae</taxon>
        <taxon>Pleurodeles</taxon>
    </lineage>
</organism>
<dbReference type="AlphaFoldDB" id="A0AAV7VJA2"/>
<accession>A0AAV7VJA2</accession>
<sequence length="92" mass="10005">MIATPHPMTSARDSLGCTCGDHKAFGREEVEGSTLHLWGPRQSRWPDWILSCEGGGLQGTVKCALRARDVSDAGSAMRPWPAVFHNGLMRNA</sequence>
<protein>
    <submittedName>
        <fullName evidence="1">Uncharacterized protein</fullName>
    </submittedName>
</protein>
<dbReference type="Proteomes" id="UP001066276">
    <property type="component" value="Chromosome 2_1"/>
</dbReference>
<reference evidence="1" key="1">
    <citation type="journal article" date="2022" name="bioRxiv">
        <title>Sequencing and chromosome-scale assembly of the giantPleurodeles waltlgenome.</title>
        <authorList>
            <person name="Brown T."/>
            <person name="Elewa A."/>
            <person name="Iarovenko S."/>
            <person name="Subramanian E."/>
            <person name="Araus A.J."/>
            <person name="Petzold A."/>
            <person name="Susuki M."/>
            <person name="Suzuki K.-i.T."/>
            <person name="Hayashi T."/>
            <person name="Toyoda A."/>
            <person name="Oliveira C."/>
            <person name="Osipova E."/>
            <person name="Leigh N.D."/>
            <person name="Simon A."/>
            <person name="Yun M.H."/>
        </authorList>
    </citation>
    <scope>NUCLEOTIDE SEQUENCE</scope>
    <source>
        <strain evidence="1">20211129_DDA</strain>
        <tissue evidence="1">Liver</tissue>
    </source>
</reference>